<gene>
    <name evidence="2" type="primary">rdgB_2</name>
    <name evidence="2" type="ORF">CAFE_28310</name>
    <name evidence="3" type="ORF">HCR03_12365</name>
</gene>
<sequence length="231" mass="26074">MELLYGTGNQAKLALMRRALADLDLKIVGLKELGVLVPEIVETGDSPLENARIKATAYYKLFHRPVFSCDSGLYFEGLPDDLQPGVHVRRVNGMQLSDDEMIAYYSGLALRYGRIRATYRNAVCFVFNESHLYESMAKQLSGKSFLMTSQPHPKRVKGFPLDSLSIDPETGKYFYDLPAERTDDSMLRKGFHQFFESTACRFCKTGKQTGRDLESIVSTRAGKSPEKHINK</sequence>
<dbReference type="AlphaFoldDB" id="A0A6N8I399"/>
<organism evidence="2 4">
    <name type="scientific">Caproicibacter fermentans</name>
    <dbReference type="NCBI Taxonomy" id="2576756"/>
    <lineage>
        <taxon>Bacteria</taxon>
        <taxon>Bacillati</taxon>
        <taxon>Bacillota</taxon>
        <taxon>Clostridia</taxon>
        <taxon>Eubacteriales</taxon>
        <taxon>Acutalibacteraceae</taxon>
        <taxon>Caproicibacter</taxon>
    </lineage>
</organism>
<dbReference type="KEGG" id="cfem:HCR03_12365"/>
<dbReference type="OrthoDB" id="9793950at2"/>
<dbReference type="EC" id="3.6.1.9" evidence="2"/>
<keyword evidence="1 2" id="KW-0378">Hydrolase</keyword>
<evidence type="ECO:0000313" key="5">
    <source>
        <dbReference type="Proteomes" id="UP000515909"/>
    </source>
</evidence>
<dbReference type="EMBL" id="VWXL01000084">
    <property type="protein sequence ID" value="MVB12100.1"/>
    <property type="molecule type" value="Genomic_DNA"/>
</dbReference>
<dbReference type="SUPFAM" id="SSF52972">
    <property type="entry name" value="ITPase-like"/>
    <property type="match status" value="1"/>
</dbReference>
<evidence type="ECO:0000313" key="3">
    <source>
        <dbReference type="EMBL" id="QNK39532.1"/>
    </source>
</evidence>
<reference evidence="3 5" key="2">
    <citation type="submission" date="2020-08" db="EMBL/GenBank/DDBJ databases">
        <title>The isolate Caproiciproducens sp. 7D4C2 produces n-caproate at mildly acidic conditions from hexoses: genome and rBOX comparison with related strains and chain-elongating bacteria.</title>
        <authorList>
            <person name="Esquivel-Elizondo S."/>
            <person name="Bagci C."/>
            <person name="Temovska M."/>
            <person name="Jeon B.S."/>
            <person name="Bessarab I."/>
            <person name="Williams R.B.H."/>
            <person name="Huson D.H."/>
            <person name="Angenent L.T."/>
        </authorList>
    </citation>
    <scope>NUCLEOTIDE SEQUENCE [LARGE SCALE GENOMIC DNA]</scope>
    <source>
        <strain evidence="3 5">7D4C2</strain>
    </source>
</reference>
<proteinExistence type="predicted"/>
<dbReference type="Proteomes" id="UP000515909">
    <property type="component" value="Chromosome"/>
</dbReference>
<name>A0A6N8I399_9FIRM</name>
<dbReference type="RefSeq" id="WP_066647071.1">
    <property type="nucleotide sequence ID" value="NZ_CP060286.1"/>
</dbReference>
<evidence type="ECO:0000256" key="1">
    <source>
        <dbReference type="ARBA" id="ARBA00022801"/>
    </source>
</evidence>
<evidence type="ECO:0000313" key="2">
    <source>
        <dbReference type="EMBL" id="MVB12100.1"/>
    </source>
</evidence>
<dbReference type="Proteomes" id="UP000469440">
    <property type="component" value="Unassembled WGS sequence"/>
</dbReference>
<dbReference type="InterPro" id="IPR029001">
    <property type="entry name" value="ITPase-like_fam"/>
</dbReference>
<dbReference type="Gene3D" id="3.90.950.10">
    <property type="match status" value="1"/>
</dbReference>
<dbReference type="GO" id="GO:0009143">
    <property type="term" value="P:nucleoside triphosphate catabolic process"/>
    <property type="evidence" value="ECO:0007669"/>
    <property type="project" value="InterPro"/>
</dbReference>
<dbReference type="Pfam" id="PF01725">
    <property type="entry name" value="Ham1p_like"/>
    <property type="match status" value="1"/>
</dbReference>
<accession>A0A6N8I399</accession>
<evidence type="ECO:0000313" key="4">
    <source>
        <dbReference type="Proteomes" id="UP000469440"/>
    </source>
</evidence>
<dbReference type="EMBL" id="CP060286">
    <property type="protein sequence ID" value="QNK39532.1"/>
    <property type="molecule type" value="Genomic_DNA"/>
</dbReference>
<keyword evidence="4" id="KW-1185">Reference proteome</keyword>
<reference evidence="2 4" key="1">
    <citation type="submission" date="2019-09" db="EMBL/GenBank/DDBJ databases">
        <title>Genome sequence of Clostridium sp. EA1.</title>
        <authorList>
            <person name="Poehlein A."/>
            <person name="Bengelsdorf F.R."/>
            <person name="Daniel R."/>
        </authorList>
    </citation>
    <scope>NUCLEOTIDE SEQUENCE [LARGE SCALE GENOMIC DNA]</scope>
    <source>
        <strain evidence="2 4">EA1</strain>
    </source>
</reference>
<dbReference type="InterPro" id="IPR002637">
    <property type="entry name" value="RdgB/HAM1"/>
</dbReference>
<protein>
    <submittedName>
        <fullName evidence="2">DITP/XTP pyrophosphatase</fullName>
        <ecNumber evidence="2">3.6.1.9</ecNumber>
    </submittedName>
    <submittedName>
        <fullName evidence="3">Non-canonical purine NTP pyrophosphatase</fullName>
    </submittedName>
</protein>
<accession>A0A7G8T7E1</accession>
<dbReference type="GO" id="GO:0047429">
    <property type="term" value="F:nucleoside triphosphate diphosphatase activity"/>
    <property type="evidence" value="ECO:0007669"/>
    <property type="project" value="UniProtKB-EC"/>
</dbReference>